<protein>
    <submittedName>
        <fullName evidence="10">ABC transporter permease</fullName>
    </submittedName>
</protein>
<feature type="transmembrane region" description="Helical" evidence="7">
    <location>
        <begin position="39"/>
        <end position="58"/>
    </location>
</feature>
<dbReference type="InterPro" id="IPR035906">
    <property type="entry name" value="MetI-like_sf"/>
</dbReference>
<organism evidence="10 11">
    <name type="scientific">Actinomycetospora atypica</name>
    <dbReference type="NCBI Taxonomy" id="1290095"/>
    <lineage>
        <taxon>Bacteria</taxon>
        <taxon>Bacillati</taxon>
        <taxon>Actinomycetota</taxon>
        <taxon>Actinomycetes</taxon>
        <taxon>Pseudonocardiales</taxon>
        <taxon>Pseudonocardiaceae</taxon>
        <taxon>Actinomycetospora</taxon>
    </lineage>
</organism>
<keyword evidence="6 7" id="KW-0472">Membrane</keyword>
<accession>A0ABV9YE14</accession>
<comment type="caution">
    <text evidence="10">The sequence shown here is derived from an EMBL/GenBank/DDBJ whole genome shotgun (WGS) entry which is preliminary data.</text>
</comment>
<feature type="transmembrane region" description="Helical" evidence="7">
    <location>
        <begin position="128"/>
        <end position="146"/>
    </location>
</feature>
<dbReference type="Proteomes" id="UP001595947">
    <property type="component" value="Unassembled WGS sequence"/>
</dbReference>
<keyword evidence="5 7" id="KW-1133">Transmembrane helix</keyword>
<keyword evidence="11" id="KW-1185">Reference proteome</keyword>
<feature type="region of interest" description="Disordered" evidence="8">
    <location>
        <begin position="1"/>
        <end position="20"/>
    </location>
</feature>
<evidence type="ECO:0000256" key="7">
    <source>
        <dbReference type="RuleBase" id="RU363032"/>
    </source>
</evidence>
<comment type="similarity">
    <text evidence="7">Belongs to the binding-protein-dependent transport system permease family.</text>
</comment>
<name>A0ABV9YE14_9PSEU</name>
<comment type="subcellular location">
    <subcellularLocation>
        <location evidence="1 7">Cell membrane</location>
        <topology evidence="1 7">Multi-pass membrane protein</topology>
    </subcellularLocation>
</comment>
<evidence type="ECO:0000256" key="4">
    <source>
        <dbReference type="ARBA" id="ARBA00022692"/>
    </source>
</evidence>
<evidence type="ECO:0000313" key="10">
    <source>
        <dbReference type="EMBL" id="MFC5061013.1"/>
    </source>
</evidence>
<dbReference type="InterPro" id="IPR000515">
    <property type="entry name" value="MetI-like"/>
</dbReference>
<sequence>MSAPPLASSRPSQEAPELHELPLRAARRRRGLPHPVRRTLVVVGLVALWQVASTSGLLSPDTLSSPLDTARSAVEMFGSGELDEALLTSLQRAAGGLALGVPVGLALALASGLFRIGEDLVDSPMQMLRTLPFLGITPLLILWFGIGDTPKVALVFLGVCFPVYVNTLVGIRNVDGRLVEAARTFGAGHWHVVRSVVLPGALPNILVGLRLALGIAWLALVVGEQISSDGGIGSLMLRAQDNLRTDRIVVCLVVYALLGLLSDLIVRGLERVLLTWRQGLEAG</sequence>
<evidence type="ECO:0000313" key="11">
    <source>
        <dbReference type="Proteomes" id="UP001595947"/>
    </source>
</evidence>
<dbReference type="PANTHER" id="PTHR30151">
    <property type="entry name" value="ALKANE SULFONATE ABC TRANSPORTER-RELATED, MEMBRANE SUBUNIT"/>
    <property type="match status" value="1"/>
</dbReference>
<dbReference type="Pfam" id="PF00528">
    <property type="entry name" value="BPD_transp_1"/>
    <property type="match status" value="1"/>
</dbReference>
<dbReference type="PANTHER" id="PTHR30151:SF38">
    <property type="entry name" value="ALIPHATIC SULFONATES TRANSPORT PERMEASE PROTEIN SSUC-RELATED"/>
    <property type="match status" value="1"/>
</dbReference>
<evidence type="ECO:0000256" key="2">
    <source>
        <dbReference type="ARBA" id="ARBA00022448"/>
    </source>
</evidence>
<feature type="transmembrane region" description="Helical" evidence="7">
    <location>
        <begin position="247"/>
        <end position="266"/>
    </location>
</feature>
<dbReference type="PROSITE" id="PS50928">
    <property type="entry name" value="ABC_TM1"/>
    <property type="match status" value="1"/>
</dbReference>
<evidence type="ECO:0000256" key="8">
    <source>
        <dbReference type="SAM" id="MobiDB-lite"/>
    </source>
</evidence>
<keyword evidence="3" id="KW-1003">Cell membrane</keyword>
<reference evidence="11" key="1">
    <citation type="journal article" date="2019" name="Int. J. Syst. Evol. Microbiol.">
        <title>The Global Catalogue of Microorganisms (GCM) 10K type strain sequencing project: providing services to taxonomists for standard genome sequencing and annotation.</title>
        <authorList>
            <consortium name="The Broad Institute Genomics Platform"/>
            <consortium name="The Broad Institute Genome Sequencing Center for Infectious Disease"/>
            <person name="Wu L."/>
            <person name="Ma J."/>
        </authorList>
    </citation>
    <scope>NUCLEOTIDE SEQUENCE [LARGE SCALE GENOMIC DNA]</scope>
    <source>
        <strain evidence="11">CGMCC 4.7093</strain>
    </source>
</reference>
<feature type="transmembrane region" description="Helical" evidence="7">
    <location>
        <begin position="93"/>
        <end position="116"/>
    </location>
</feature>
<dbReference type="CDD" id="cd06261">
    <property type="entry name" value="TM_PBP2"/>
    <property type="match status" value="1"/>
</dbReference>
<dbReference type="EMBL" id="JBHSIV010000002">
    <property type="protein sequence ID" value="MFC5061013.1"/>
    <property type="molecule type" value="Genomic_DNA"/>
</dbReference>
<feature type="domain" description="ABC transmembrane type-1" evidence="9">
    <location>
        <begin position="86"/>
        <end position="266"/>
    </location>
</feature>
<dbReference type="SUPFAM" id="SSF161098">
    <property type="entry name" value="MetI-like"/>
    <property type="match status" value="1"/>
</dbReference>
<evidence type="ECO:0000259" key="9">
    <source>
        <dbReference type="PROSITE" id="PS50928"/>
    </source>
</evidence>
<dbReference type="Gene3D" id="1.10.3720.10">
    <property type="entry name" value="MetI-like"/>
    <property type="match status" value="1"/>
</dbReference>
<proteinExistence type="inferred from homology"/>
<evidence type="ECO:0000256" key="1">
    <source>
        <dbReference type="ARBA" id="ARBA00004651"/>
    </source>
</evidence>
<evidence type="ECO:0000256" key="6">
    <source>
        <dbReference type="ARBA" id="ARBA00023136"/>
    </source>
</evidence>
<dbReference type="RefSeq" id="WP_378034368.1">
    <property type="nucleotide sequence ID" value="NZ_JBHSIV010000002.1"/>
</dbReference>
<evidence type="ECO:0000256" key="5">
    <source>
        <dbReference type="ARBA" id="ARBA00022989"/>
    </source>
</evidence>
<evidence type="ECO:0000256" key="3">
    <source>
        <dbReference type="ARBA" id="ARBA00022475"/>
    </source>
</evidence>
<gene>
    <name evidence="10" type="ORF">ACFPBZ_02255</name>
</gene>
<keyword evidence="2 7" id="KW-0813">Transport</keyword>
<keyword evidence="4 7" id="KW-0812">Transmembrane</keyword>
<feature type="transmembrane region" description="Helical" evidence="7">
    <location>
        <begin position="152"/>
        <end position="171"/>
    </location>
</feature>